<proteinExistence type="predicted"/>
<dbReference type="AlphaFoldDB" id="A0A1H6X480"/>
<dbReference type="EMBL" id="FNYE01000007">
    <property type="protein sequence ID" value="SEJ19622.1"/>
    <property type="molecule type" value="Genomic_DNA"/>
</dbReference>
<accession>A0A1H6X480</accession>
<name>A0A1H6X480_9BURK</name>
<protein>
    <submittedName>
        <fullName evidence="1">Uncharacterized protein, contains a NRPS condensation (Elongation) domain</fullName>
    </submittedName>
</protein>
<dbReference type="InterPro" id="IPR023213">
    <property type="entry name" value="CAT-like_dom_sf"/>
</dbReference>
<keyword evidence="2" id="KW-1185">Reference proteome</keyword>
<sequence length="482" mass="53794">MIVCEESVPRSPQLAYQPRIEPLDALAAAFVELARYDNTNTNQIVIVQGVVDAGRLASAVVRAASAFPLLLSRISPRVREPDIASIVVAVRHCEGECDFSDDSFRRLLMSLNQHHRLDWRRRLPFQVYLVLDAGRRKSCVYVSSAHAVADARSDCLLLERIMWEYRHCEIDRARASGGGRIHPHASLRQIRPQWYGLIARVARLAHAGAAIAADVARRDYGMPCKRDGRVPSDDIDFYHSLMDEGLAQTVGQMARRAGVTLNTVLSAALARLLERLNDARRPVRLTCAVSLRFTLGREYVDTFRNYLVATALRVPAGLDACGLIAYIDRSMREARRSPGLLRELGRLEWLTVMLKVPMLYPLTRAVVRRVQGTNACFSNPGLIAEDLSTFGVSSTGDDRPHDVLHYTGFGCLVEPYDFILYTPTINGRLQLDAVYRRAAFGDVRTQLIERYCDELRLLASELDGRLPARALDAVPPETGVSA</sequence>
<organism evidence="1 2">
    <name type="scientific">Paraburkholderia diazotrophica</name>
    <dbReference type="NCBI Taxonomy" id="667676"/>
    <lineage>
        <taxon>Bacteria</taxon>
        <taxon>Pseudomonadati</taxon>
        <taxon>Pseudomonadota</taxon>
        <taxon>Betaproteobacteria</taxon>
        <taxon>Burkholderiales</taxon>
        <taxon>Burkholderiaceae</taxon>
        <taxon>Paraburkholderia</taxon>
    </lineage>
</organism>
<evidence type="ECO:0000313" key="2">
    <source>
        <dbReference type="Proteomes" id="UP000198866"/>
    </source>
</evidence>
<dbReference type="STRING" id="667676.SAMN05192539_1007228"/>
<dbReference type="SUPFAM" id="SSF52777">
    <property type="entry name" value="CoA-dependent acyltransferases"/>
    <property type="match status" value="2"/>
</dbReference>
<dbReference type="Gene3D" id="3.30.559.30">
    <property type="entry name" value="Nonribosomal peptide synthetase, condensation domain"/>
    <property type="match status" value="1"/>
</dbReference>
<dbReference type="Proteomes" id="UP000198866">
    <property type="component" value="Unassembled WGS sequence"/>
</dbReference>
<evidence type="ECO:0000313" key="1">
    <source>
        <dbReference type="EMBL" id="SEJ19622.1"/>
    </source>
</evidence>
<dbReference type="Gene3D" id="3.30.559.10">
    <property type="entry name" value="Chloramphenicol acetyltransferase-like domain"/>
    <property type="match status" value="1"/>
</dbReference>
<reference evidence="2" key="1">
    <citation type="submission" date="2016-10" db="EMBL/GenBank/DDBJ databases">
        <authorList>
            <person name="Varghese N."/>
            <person name="Submissions S."/>
        </authorList>
    </citation>
    <scope>NUCLEOTIDE SEQUENCE [LARGE SCALE GENOMIC DNA]</scope>
    <source>
        <strain evidence="2">LMG 26031</strain>
    </source>
</reference>
<gene>
    <name evidence="1" type="ORF">SAMN05192539_1007228</name>
</gene>